<dbReference type="PANTHER" id="PTHR12801">
    <property type="entry name" value="RNA EXONUCLEASE REXO1 / RECO3 FAMILY MEMBER-RELATED"/>
    <property type="match status" value="1"/>
</dbReference>
<dbReference type="SUPFAM" id="SSF53098">
    <property type="entry name" value="Ribonuclease H-like"/>
    <property type="match status" value="1"/>
</dbReference>
<keyword evidence="5" id="KW-0269">Exonuclease</keyword>
<proteinExistence type="inferred from homology"/>
<feature type="compositionally biased region" description="Acidic residues" evidence="7">
    <location>
        <begin position="289"/>
        <end position="298"/>
    </location>
</feature>
<keyword evidence="4" id="KW-0378">Hydrolase</keyword>
<dbReference type="Pfam" id="PF15870">
    <property type="entry name" value="EloA-BP1"/>
    <property type="match status" value="1"/>
</dbReference>
<gene>
    <name evidence="9" type="ORF">XYLVIOL_LOCUS2631</name>
</gene>
<comment type="subcellular location">
    <subcellularLocation>
        <location evidence="1">Nucleus</location>
    </subcellularLocation>
</comment>
<feature type="compositionally biased region" description="Basic and acidic residues" evidence="7">
    <location>
        <begin position="474"/>
        <end position="486"/>
    </location>
</feature>
<feature type="compositionally biased region" description="Basic and acidic residues" evidence="7">
    <location>
        <begin position="347"/>
        <end position="393"/>
    </location>
</feature>
<dbReference type="InterPro" id="IPR047021">
    <property type="entry name" value="REXO1/3/4-like"/>
</dbReference>
<sequence length="1157" mass="130432">MLPSTGYFKAINCPFYESATCDRPYCHFRHSKREDALVTTETTETVENHSTGQVQESKTTAMVVEELKPTLTSGSPGTLDNIVTNTLEKRTDAAMPVSKTVSCIYNPTPIAELKKRHIPIVSYMPTRESRIAVKRKCSLDGNKPWLSVDGDTADLSQMGDVKYKPTTIVNSEARDGTQSYIPTCKSDPASSNAYKDGSSNDYLFKLREAYYPKCKKRREEYVPKKVKTPLKTADGLDESRLNHFSRGYDTMVTDEVVVRGKTTATDCLPRFSEVSQDSCTDLEPKFSDDDIDDQEYEDNNSRDNSEDRNRDGKEIDCPTTVVEGNDSIENKKRGDLDGDVNEEDVGDERIAEQKSRSDERGKLTEAEFDKNAKESGRTKDKSRRYENRHDSSEKSSSTSRNKGRSKSKGKNKSQARHETKESEDKRYDKDKGRCKSREKYRGKEKDKTRNESREKTRSEHHGSRKHRRYSKNSSRSERDAKNSGGERKKRSKGDRGSDDKAMEKSASSLENVRPSLADDDDEENEDYHDNIVGNVVETDVVFSTSDSDHDVQEECLKIFREYQVPERAKTAETSTKESSSMTLREIGKEQNEEVGKKRVAHPSAAVCVTRHSGTNQGARKYVYPQQKMYERWRLIRDAVGEKTCATGSSVSKDMYRNCTGTTGTASNNELKLNGNGRIRIAHVPYAKSLAIEKRKVTGDAGKLVEMKGTDNNKTAAQTAKSGVRIAHVPQVVPQLIRPEPLQVTTQKFPLNVRQYYVNMMHDVTVLIYTNAEDAAQRAVKEEYACHERCKALAVYKNSCMLAAHRLRKEVDQNPSVQSNAATTPGSSAVMSHEAVLAGKAKGTWSVLKTKRSVTEFRGVALYGMLKKWIMTEQQLRANGFPRPHPDGQKGRAKVYVINSRNQSVLSKVPNERFCSRCGQAYTVDKQGFASQPQNCIYHWGRKFTIRGEGKYSCCQQYGSATGCCDAKTHVWDYTDYENLRGYVKTLPKDTPVEEQGTYALDCEMCYTTQGLELTRITVIDEDCNVAYETLVKPENPIIDYNTRFSGITEESMKDVTTTLLDVQATLLTMFSEKTILVGHSLESDFKALKLLHDTVVDTSVMFPHKNGYPQKRALKNLCSEYLRKLIQNDVGGHDSNEDALACMELILWKAKEEAKLQ</sequence>
<accession>A0ABP1N8J4</accession>
<feature type="region of interest" description="Disordered" evidence="7">
    <location>
        <begin position="278"/>
        <end position="531"/>
    </location>
</feature>
<evidence type="ECO:0000256" key="1">
    <source>
        <dbReference type="ARBA" id="ARBA00004123"/>
    </source>
</evidence>
<comment type="caution">
    <text evidence="9">The sequence shown here is derived from an EMBL/GenBank/DDBJ whole genome shotgun (WGS) entry which is preliminary data.</text>
</comment>
<feature type="compositionally biased region" description="Acidic residues" evidence="7">
    <location>
        <begin position="517"/>
        <end position="526"/>
    </location>
</feature>
<dbReference type="InterPro" id="IPR012337">
    <property type="entry name" value="RNaseH-like_sf"/>
</dbReference>
<evidence type="ECO:0000256" key="4">
    <source>
        <dbReference type="ARBA" id="ARBA00022801"/>
    </source>
</evidence>
<evidence type="ECO:0000256" key="6">
    <source>
        <dbReference type="ARBA" id="ARBA00023242"/>
    </source>
</evidence>
<keyword evidence="10" id="KW-1185">Reference proteome</keyword>
<evidence type="ECO:0000256" key="7">
    <source>
        <dbReference type="SAM" id="MobiDB-lite"/>
    </source>
</evidence>
<feature type="compositionally biased region" description="Acidic residues" evidence="7">
    <location>
        <begin position="337"/>
        <end position="346"/>
    </location>
</feature>
<organism evidence="9 10">
    <name type="scientific">Xylocopa violacea</name>
    <name type="common">Violet carpenter bee</name>
    <name type="synonym">Apis violacea</name>
    <dbReference type="NCBI Taxonomy" id="135666"/>
    <lineage>
        <taxon>Eukaryota</taxon>
        <taxon>Metazoa</taxon>
        <taxon>Ecdysozoa</taxon>
        <taxon>Arthropoda</taxon>
        <taxon>Hexapoda</taxon>
        <taxon>Insecta</taxon>
        <taxon>Pterygota</taxon>
        <taxon>Neoptera</taxon>
        <taxon>Endopterygota</taxon>
        <taxon>Hymenoptera</taxon>
        <taxon>Apocrita</taxon>
        <taxon>Aculeata</taxon>
        <taxon>Apoidea</taxon>
        <taxon>Anthophila</taxon>
        <taxon>Apidae</taxon>
        <taxon>Xylocopa</taxon>
        <taxon>Xylocopa</taxon>
    </lineage>
</organism>
<keyword evidence="6" id="KW-0539">Nucleus</keyword>
<protein>
    <recommendedName>
        <fullName evidence="8">Exonuclease domain-containing protein</fullName>
    </recommendedName>
</protein>
<dbReference type="SMART" id="SM00479">
    <property type="entry name" value="EXOIII"/>
    <property type="match status" value="1"/>
</dbReference>
<feature type="compositionally biased region" description="Basic residues" evidence="7">
    <location>
        <begin position="401"/>
        <end position="414"/>
    </location>
</feature>
<evidence type="ECO:0000256" key="3">
    <source>
        <dbReference type="ARBA" id="ARBA00022722"/>
    </source>
</evidence>
<dbReference type="InterPro" id="IPR034922">
    <property type="entry name" value="REX1-like_exo"/>
</dbReference>
<evidence type="ECO:0000313" key="9">
    <source>
        <dbReference type="EMBL" id="CAL7937316.1"/>
    </source>
</evidence>
<dbReference type="InterPro" id="IPR031736">
    <property type="entry name" value="REXO1-like_dom"/>
</dbReference>
<feature type="compositionally biased region" description="Basic and acidic residues" evidence="7">
    <location>
        <begin position="493"/>
        <end position="503"/>
    </location>
</feature>
<keyword evidence="3" id="KW-0540">Nuclease</keyword>
<feature type="domain" description="Exonuclease" evidence="8">
    <location>
        <begin position="996"/>
        <end position="1155"/>
    </location>
</feature>
<dbReference type="EMBL" id="CAXAJV020001287">
    <property type="protein sequence ID" value="CAL7937316.1"/>
    <property type="molecule type" value="Genomic_DNA"/>
</dbReference>
<reference evidence="9 10" key="1">
    <citation type="submission" date="2024-08" db="EMBL/GenBank/DDBJ databases">
        <authorList>
            <person name="Will J Nash"/>
            <person name="Angela Man"/>
            <person name="Seanna McTaggart"/>
            <person name="Kendall Baker"/>
            <person name="Tom Barker"/>
            <person name="Leah Catchpole"/>
            <person name="Alex Durrant"/>
            <person name="Karim Gharbi"/>
            <person name="Naomi Irish"/>
            <person name="Gemy Kaithakottil"/>
            <person name="Debby Ku"/>
            <person name="Aaliyah Providence"/>
            <person name="Felix Shaw"/>
            <person name="David Swarbreck"/>
            <person name="Chris Watkins"/>
            <person name="Ann M. McCartney"/>
            <person name="Giulio Formenti"/>
            <person name="Alice Mouton"/>
            <person name="Noel Vella"/>
            <person name="Bjorn M von Reumont"/>
            <person name="Adriana Vella"/>
            <person name="Wilfried Haerty"/>
        </authorList>
    </citation>
    <scope>NUCLEOTIDE SEQUENCE [LARGE SCALE GENOMIC DNA]</scope>
</reference>
<dbReference type="InterPro" id="IPR036397">
    <property type="entry name" value="RNaseH_sf"/>
</dbReference>
<feature type="compositionally biased region" description="Basic and acidic residues" evidence="7">
    <location>
        <begin position="415"/>
        <end position="461"/>
    </location>
</feature>
<dbReference type="CDD" id="cd06145">
    <property type="entry name" value="REX1_like"/>
    <property type="match status" value="1"/>
</dbReference>
<name>A0ABP1N8J4_XYLVO</name>
<comment type="similarity">
    <text evidence="2">Belongs to the REXO1/REXO3 family.</text>
</comment>
<feature type="compositionally biased region" description="Basic and acidic residues" evidence="7">
    <location>
        <begin position="299"/>
        <end position="316"/>
    </location>
</feature>
<evidence type="ECO:0000313" key="10">
    <source>
        <dbReference type="Proteomes" id="UP001642520"/>
    </source>
</evidence>
<dbReference type="PANTHER" id="PTHR12801:SF115">
    <property type="entry name" value="FI18136P1-RELATED"/>
    <property type="match status" value="1"/>
</dbReference>
<evidence type="ECO:0000259" key="8">
    <source>
        <dbReference type="SMART" id="SM00479"/>
    </source>
</evidence>
<evidence type="ECO:0000256" key="2">
    <source>
        <dbReference type="ARBA" id="ARBA00006357"/>
    </source>
</evidence>
<dbReference type="InterPro" id="IPR013520">
    <property type="entry name" value="Ribonucl_H"/>
</dbReference>
<dbReference type="Proteomes" id="UP001642520">
    <property type="component" value="Unassembled WGS sequence"/>
</dbReference>
<dbReference type="Gene3D" id="3.30.420.10">
    <property type="entry name" value="Ribonuclease H-like superfamily/Ribonuclease H"/>
    <property type="match status" value="1"/>
</dbReference>
<evidence type="ECO:0000256" key="5">
    <source>
        <dbReference type="ARBA" id="ARBA00022839"/>
    </source>
</evidence>